<dbReference type="EMBL" id="BLVP01000009">
    <property type="protein sequence ID" value="GFM37668.1"/>
    <property type="molecule type" value="Genomic_DNA"/>
</dbReference>
<dbReference type="Proteomes" id="UP000503820">
    <property type="component" value="Unassembled WGS sequence"/>
</dbReference>
<comment type="caution">
    <text evidence="1">The sequence shown here is derived from an EMBL/GenBank/DDBJ whole genome shotgun (WGS) entry which is preliminary data.</text>
</comment>
<organism evidence="1 2">
    <name type="scientific">Desulfovibrio psychrotolerans</name>
    <dbReference type="NCBI Taxonomy" id="415242"/>
    <lineage>
        <taxon>Bacteria</taxon>
        <taxon>Pseudomonadati</taxon>
        <taxon>Thermodesulfobacteriota</taxon>
        <taxon>Desulfovibrionia</taxon>
        <taxon>Desulfovibrionales</taxon>
        <taxon>Desulfovibrionaceae</taxon>
        <taxon>Desulfovibrio</taxon>
    </lineage>
</organism>
<evidence type="ECO:0000313" key="1">
    <source>
        <dbReference type="EMBL" id="GFM37668.1"/>
    </source>
</evidence>
<dbReference type="RefSeq" id="WP_174410309.1">
    <property type="nucleotide sequence ID" value="NZ_BLVP01000009.1"/>
</dbReference>
<reference evidence="1 2" key="1">
    <citation type="submission" date="2020-05" db="EMBL/GenBank/DDBJ databases">
        <title>Draft genome sequence of Desulfovibrio psychrotolerans JS1T.</title>
        <authorList>
            <person name="Ueno A."/>
            <person name="Tamazawa S."/>
            <person name="Tamamura S."/>
            <person name="Murakami T."/>
            <person name="Kiyama T."/>
            <person name="Inomata H."/>
            <person name="Amano Y."/>
            <person name="Miyakawa K."/>
            <person name="Tamaki H."/>
            <person name="Naganuma T."/>
            <person name="Kaneko K."/>
        </authorList>
    </citation>
    <scope>NUCLEOTIDE SEQUENCE [LARGE SCALE GENOMIC DNA]</scope>
    <source>
        <strain evidence="1 2">JS1</strain>
    </source>
</reference>
<dbReference type="AlphaFoldDB" id="A0A7J0BVH2"/>
<sequence length="205" mass="21488">MKYVPPIGAADPNEGYVTENLAAGIEGSPVAAEAIEHPMREIMAAIVAAGLTPNEEDLTQLAQVIASMAPDDHVHLTEEIVDLLPDPHEWLRGQRYPVSTLVAVDAAVTWDMGANPVAVITLVDAVTTITLTNAQPGATYELTVRQDATGGRSIALPASVLWPGGTALEVTQDANAEDLVMFSVRGTVGSPVIRGFAALNMQVVA</sequence>
<name>A0A7J0BVH2_9BACT</name>
<proteinExistence type="predicted"/>
<gene>
    <name evidence="1" type="ORF">DSM19430T_23520</name>
</gene>
<evidence type="ECO:0000313" key="2">
    <source>
        <dbReference type="Proteomes" id="UP000503820"/>
    </source>
</evidence>
<keyword evidence="2" id="KW-1185">Reference proteome</keyword>
<protein>
    <submittedName>
        <fullName evidence="1">Uncharacterized protein</fullName>
    </submittedName>
</protein>
<accession>A0A7J0BVH2</accession>